<evidence type="ECO:0000259" key="3">
    <source>
        <dbReference type="PROSITE" id="PS50977"/>
    </source>
</evidence>
<name>A0A2S6HSB1_9FIRM</name>
<dbReference type="EMBL" id="PTJA01000006">
    <property type="protein sequence ID" value="PPK80567.1"/>
    <property type="molecule type" value="Genomic_DNA"/>
</dbReference>
<keyword evidence="1 2" id="KW-0238">DNA-binding</keyword>
<sequence>MKKGSKRKLDIQQATRLLIIEKGYSAVTMADISEALKLSVGGLYYHYHSVEEIFLDIVENETSDVWGIFSDVKDIESLIKAFRLYYQLEKGDMMNFENTLNCIFYPYFFSFPPDIRKEKMKEAYLNTINAINTILKKVYKNKEHIKLLSHRIYIMLHGLNILATTGQIDELIIKNEFLEVEKFMLQLYHESEGRQ</sequence>
<dbReference type="Gene3D" id="1.10.357.10">
    <property type="entry name" value="Tetracycline Repressor, domain 2"/>
    <property type="match status" value="1"/>
</dbReference>
<proteinExistence type="predicted"/>
<feature type="domain" description="HTH tetR-type" evidence="3">
    <location>
        <begin position="5"/>
        <end position="65"/>
    </location>
</feature>
<feature type="DNA-binding region" description="H-T-H motif" evidence="2">
    <location>
        <begin position="28"/>
        <end position="47"/>
    </location>
</feature>
<dbReference type="Proteomes" id="UP000237749">
    <property type="component" value="Unassembled WGS sequence"/>
</dbReference>
<evidence type="ECO:0000313" key="5">
    <source>
        <dbReference type="Proteomes" id="UP000237749"/>
    </source>
</evidence>
<keyword evidence="5" id="KW-1185">Reference proteome</keyword>
<dbReference type="Pfam" id="PF00440">
    <property type="entry name" value="TetR_N"/>
    <property type="match status" value="1"/>
</dbReference>
<dbReference type="InterPro" id="IPR009057">
    <property type="entry name" value="Homeodomain-like_sf"/>
</dbReference>
<reference evidence="4 5" key="1">
    <citation type="submission" date="2018-02" db="EMBL/GenBank/DDBJ databases">
        <title>Genomic Encyclopedia of Archaeal and Bacterial Type Strains, Phase II (KMG-II): from individual species to whole genera.</title>
        <authorList>
            <person name="Goeker M."/>
        </authorList>
    </citation>
    <scope>NUCLEOTIDE SEQUENCE [LARGE SCALE GENOMIC DNA]</scope>
    <source>
        <strain evidence="4 5">DSM 3808</strain>
    </source>
</reference>
<dbReference type="SUPFAM" id="SSF46689">
    <property type="entry name" value="Homeodomain-like"/>
    <property type="match status" value="1"/>
</dbReference>
<dbReference type="OrthoDB" id="1092847at2"/>
<dbReference type="InterPro" id="IPR001647">
    <property type="entry name" value="HTH_TetR"/>
</dbReference>
<dbReference type="RefSeq" id="WP_104437264.1">
    <property type="nucleotide sequence ID" value="NZ_PTJA01000006.1"/>
</dbReference>
<dbReference type="GO" id="GO:0003677">
    <property type="term" value="F:DNA binding"/>
    <property type="evidence" value="ECO:0007669"/>
    <property type="project" value="UniProtKB-UniRule"/>
</dbReference>
<organism evidence="4 5">
    <name type="scientific">Lacrimispora xylanisolvens</name>
    <dbReference type="NCBI Taxonomy" id="384636"/>
    <lineage>
        <taxon>Bacteria</taxon>
        <taxon>Bacillati</taxon>
        <taxon>Bacillota</taxon>
        <taxon>Clostridia</taxon>
        <taxon>Lachnospirales</taxon>
        <taxon>Lachnospiraceae</taxon>
        <taxon>Lacrimispora</taxon>
    </lineage>
</organism>
<accession>A0A2S6HSB1</accession>
<evidence type="ECO:0000256" key="1">
    <source>
        <dbReference type="ARBA" id="ARBA00023125"/>
    </source>
</evidence>
<dbReference type="PROSITE" id="PS50977">
    <property type="entry name" value="HTH_TETR_2"/>
    <property type="match status" value="1"/>
</dbReference>
<dbReference type="AlphaFoldDB" id="A0A2S6HSB1"/>
<comment type="caution">
    <text evidence="4">The sequence shown here is derived from an EMBL/GenBank/DDBJ whole genome shotgun (WGS) entry which is preliminary data.</text>
</comment>
<evidence type="ECO:0000256" key="2">
    <source>
        <dbReference type="PROSITE-ProRule" id="PRU00335"/>
    </source>
</evidence>
<gene>
    <name evidence="4" type="ORF">BXY41_106157</name>
</gene>
<protein>
    <submittedName>
        <fullName evidence="4">TetR family transcriptional regulator</fullName>
    </submittedName>
</protein>
<evidence type="ECO:0000313" key="4">
    <source>
        <dbReference type="EMBL" id="PPK80567.1"/>
    </source>
</evidence>